<dbReference type="EMBL" id="LILD01000001">
    <property type="protein sequence ID" value="KOO38058.1"/>
    <property type="molecule type" value="Genomic_DNA"/>
</dbReference>
<dbReference type="AlphaFoldDB" id="A0A0M0KI20"/>
<protein>
    <submittedName>
        <fullName evidence="2">Glyoxalase</fullName>
    </submittedName>
</protein>
<comment type="caution">
    <text evidence="2">The sequence shown here is derived from an EMBL/GenBank/DDBJ whole genome shotgun (WGS) entry which is preliminary data.</text>
</comment>
<accession>A0A0M0KI20</accession>
<dbReference type="RefSeq" id="WP_010899364.1">
    <property type="nucleotide sequence ID" value="NZ_CP040441.1"/>
</dbReference>
<dbReference type="InterPro" id="IPR037523">
    <property type="entry name" value="VOC_core"/>
</dbReference>
<dbReference type="PROSITE" id="PS51819">
    <property type="entry name" value="VOC"/>
    <property type="match status" value="1"/>
</dbReference>
<feature type="domain" description="VOC" evidence="1">
    <location>
        <begin position="5"/>
        <end position="127"/>
    </location>
</feature>
<proteinExistence type="predicted"/>
<evidence type="ECO:0000313" key="2">
    <source>
        <dbReference type="EMBL" id="KOO38058.1"/>
    </source>
</evidence>
<dbReference type="SUPFAM" id="SSF54593">
    <property type="entry name" value="Glyoxalase/Bleomycin resistance protein/Dihydroxybiphenyl dioxygenase"/>
    <property type="match status" value="1"/>
</dbReference>
<gene>
    <name evidence="2" type="ORF">AMD02_03690</name>
</gene>
<dbReference type="GeneID" id="87598740"/>
<accession>A0A4Y7WUQ5</accession>
<dbReference type="CDD" id="cd06587">
    <property type="entry name" value="VOC"/>
    <property type="match status" value="1"/>
</dbReference>
<dbReference type="InterPro" id="IPR029068">
    <property type="entry name" value="Glyas_Bleomycin-R_OHBP_Dase"/>
</dbReference>
<evidence type="ECO:0000259" key="1">
    <source>
        <dbReference type="PROSITE" id="PS51819"/>
    </source>
</evidence>
<name>A0A0M0KI20_ALKHA</name>
<dbReference type="InterPro" id="IPR004360">
    <property type="entry name" value="Glyas_Fos-R_dOase_dom"/>
</dbReference>
<dbReference type="OMA" id="DQIHEVY"/>
<sequence>MSRKALDIPVIQLPVSNLEKAVEWYQSMLGLAFTFPFQEGDDEAWLNVNGSIGLGLIRCDDVPNLSFRNKNGELKAVLTFRVDDIHAFYTDLKDKGVPVGEMVYKEGGGYSFIVKDLDGHRSYIWEGWPKE</sequence>
<dbReference type="Pfam" id="PF00903">
    <property type="entry name" value="Glyoxalase"/>
    <property type="match status" value="1"/>
</dbReference>
<dbReference type="Gene3D" id="3.10.180.10">
    <property type="entry name" value="2,3-Dihydroxybiphenyl 1,2-Dioxygenase, domain 1"/>
    <property type="match status" value="1"/>
</dbReference>
<reference evidence="2" key="1">
    <citation type="submission" date="2015-08" db="EMBL/GenBank/DDBJ databases">
        <title>Complete DNA Sequence of Pseudomonas syringae pv. actinidiae, the Causal Agent of Kiwifruit Canker Disease.</title>
        <authorList>
            <person name="Rikkerink E.H.A."/>
            <person name="Fineran P.C."/>
        </authorList>
    </citation>
    <scope>NUCLEOTIDE SEQUENCE</scope>
    <source>
        <strain evidence="2">DSM 13666</strain>
    </source>
</reference>
<organism evidence="2">
    <name type="scientific">Halalkalibacterium halodurans</name>
    <name type="common">Bacillus halodurans</name>
    <dbReference type="NCBI Taxonomy" id="86665"/>
    <lineage>
        <taxon>Bacteria</taxon>
        <taxon>Bacillati</taxon>
        <taxon>Bacillota</taxon>
        <taxon>Bacilli</taxon>
        <taxon>Bacillales</taxon>
        <taxon>Bacillaceae</taxon>
        <taxon>Halalkalibacterium (ex Joshi et al. 2022)</taxon>
    </lineage>
</organism>
<dbReference type="PATRIC" id="fig|136160.3.peg.992"/>